<organism evidence="1 2">
    <name type="scientific">Panagrellus redivivus</name>
    <name type="common">Microworm</name>
    <dbReference type="NCBI Taxonomy" id="6233"/>
    <lineage>
        <taxon>Eukaryota</taxon>
        <taxon>Metazoa</taxon>
        <taxon>Ecdysozoa</taxon>
        <taxon>Nematoda</taxon>
        <taxon>Chromadorea</taxon>
        <taxon>Rhabditida</taxon>
        <taxon>Tylenchina</taxon>
        <taxon>Panagrolaimomorpha</taxon>
        <taxon>Panagrolaimoidea</taxon>
        <taxon>Panagrolaimidae</taxon>
        <taxon>Panagrellus</taxon>
    </lineage>
</organism>
<dbReference type="InterPro" id="IPR052407">
    <property type="entry name" value="BTB_POZ_domain_cont_9"/>
</dbReference>
<dbReference type="GO" id="GO:0048512">
    <property type="term" value="P:circadian behavior"/>
    <property type="evidence" value="ECO:0007669"/>
    <property type="project" value="TreeGrafter"/>
</dbReference>
<dbReference type="WBParaSite" id="Pan_g771.t1">
    <property type="protein sequence ID" value="Pan_g771.t1"/>
    <property type="gene ID" value="Pan_g771"/>
</dbReference>
<dbReference type="AlphaFoldDB" id="A0A7E4W6L1"/>
<dbReference type="InterPro" id="IPR008979">
    <property type="entry name" value="Galactose-bd-like_sf"/>
</dbReference>
<proteinExistence type="predicted"/>
<dbReference type="Gene3D" id="2.60.120.260">
    <property type="entry name" value="Galactose-binding domain-like"/>
    <property type="match status" value="1"/>
</dbReference>
<dbReference type="SUPFAM" id="SSF49785">
    <property type="entry name" value="Galactose-binding domain-like"/>
    <property type="match status" value="1"/>
</dbReference>
<evidence type="ECO:0000313" key="1">
    <source>
        <dbReference type="Proteomes" id="UP000492821"/>
    </source>
</evidence>
<dbReference type="Proteomes" id="UP000492821">
    <property type="component" value="Unassembled WGS sequence"/>
</dbReference>
<dbReference type="GO" id="GO:0005737">
    <property type="term" value="C:cytoplasm"/>
    <property type="evidence" value="ECO:0007669"/>
    <property type="project" value="TreeGrafter"/>
</dbReference>
<protein>
    <submittedName>
        <fullName evidence="2">BACK domain-containing protein</fullName>
    </submittedName>
</protein>
<dbReference type="PANTHER" id="PTHR46306:SF1">
    <property type="entry name" value="BTB_POZ DOMAIN-CONTAINING PROTEIN 9"/>
    <property type="match status" value="1"/>
</dbReference>
<reference evidence="1" key="1">
    <citation type="journal article" date="2013" name="Genetics">
        <title>The draft genome and transcriptome of Panagrellus redivivus are shaped by the harsh demands of a free-living lifestyle.</title>
        <authorList>
            <person name="Srinivasan J."/>
            <person name="Dillman A.R."/>
            <person name="Macchietto M.G."/>
            <person name="Heikkinen L."/>
            <person name="Lakso M."/>
            <person name="Fracchia K.M."/>
            <person name="Antoshechkin I."/>
            <person name="Mortazavi A."/>
            <person name="Wong G."/>
            <person name="Sternberg P.W."/>
        </authorList>
    </citation>
    <scope>NUCLEOTIDE SEQUENCE [LARGE SCALE GENOMIC DNA]</scope>
    <source>
        <strain evidence="1">MT8872</strain>
    </source>
</reference>
<dbReference type="PANTHER" id="PTHR46306">
    <property type="entry name" value="BTB/POZ DOMAIN-CONTAINING PROTEIN 9"/>
    <property type="match status" value="1"/>
</dbReference>
<keyword evidence="1" id="KW-1185">Reference proteome</keyword>
<dbReference type="Pfam" id="PF22633">
    <property type="entry name" value="F5_F8_type_C_2"/>
    <property type="match status" value="1"/>
</dbReference>
<accession>A0A7E4W6L1</accession>
<reference evidence="2" key="2">
    <citation type="submission" date="2020-10" db="UniProtKB">
        <authorList>
            <consortium name="WormBaseParasite"/>
        </authorList>
    </citation>
    <scope>IDENTIFICATION</scope>
</reference>
<dbReference type="GO" id="GO:0008344">
    <property type="term" value="P:adult locomotory behavior"/>
    <property type="evidence" value="ECO:0007669"/>
    <property type="project" value="TreeGrafter"/>
</dbReference>
<sequence length="255" mass="28839">MGNKPCEIVEHGRFEHLAQDALNAILTRVVFPDRDIDVFRAVVGWMKANPSESTAFAAILENVVLDSITDTDMATLPSDVHDVVVQLIRILKHKIDASEDGILVDLGHRFKLNSFNMQLAHAEKHTFSYWIDVSEDHVDWTRVIDHSKYPCSSLQNLYFQSRPVRYIRICGTAPVNATFEISKLEALYTTQSLTVLHSSAIDIQANENKVVPIQTSVIAEVPVQKKNCQKRKKMAAFKKNRLKNQKTEAELAVKN</sequence>
<name>A0A7E4W6L1_PANRE</name>
<dbReference type="GO" id="GO:0050804">
    <property type="term" value="P:modulation of chemical synaptic transmission"/>
    <property type="evidence" value="ECO:0007669"/>
    <property type="project" value="TreeGrafter"/>
</dbReference>
<evidence type="ECO:0000313" key="2">
    <source>
        <dbReference type="WBParaSite" id="Pan_g771.t1"/>
    </source>
</evidence>